<dbReference type="HOGENOM" id="CLU_053603_2_1_1"/>
<dbReference type="GO" id="GO:0000349">
    <property type="term" value="P:generation of catalytic spliceosome for first transesterification step"/>
    <property type="evidence" value="ECO:0007669"/>
    <property type="project" value="EnsemblFungi"/>
</dbReference>
<dbReference type="GO" id="GO:0071006">
    <property type="term" value="C:U2-type catalytic step 1 spliceosome"/>
    <property type="evidence" value="ECO:0007669"/>
    <property type="project" value="EnsemblFungi"/>
</dbReference>
<dbReference type="GO" id="GO:0000974">
    <property type="term" value="C:Prp19 complex"/>
    <property type="evidence" value="ECO:0007669"/>
    <property type="project" value="EnsemblFungi"/>
</dbReference>
<dbReference type="STRING" id="1071378.G0WHZ6"/>
<evidence type="ECO:0000313" key="3">
    <source>
        <dbReference type="Proteomes" id="UP000000689"/>
    </source>
</evidence>
<dbReference type="AlphaFoldDB" id="G0WHZ6"/>
<dbReference type="GO" id="GO:0000350">
    <property type="term" value="P:generation of catalytic spliceosome for second transesterification step"/>
    <property type="evidence" value="ECO:0007669"/>
    <property type="project" value="EnsemblFungi"/>
</dbReference>
<dbReference type="eggNOG" id="KOG2989">
    <property type="taxonomic scope" value="Eukaryota"/>
</dbReference>
<dbReference type="KEGG" id="ndi:NDAI_0K02160"/>
<dbReference type="RefSeq" id="XP_003672650.1">
    <property type="nucleotide sequence ID" value="XM_003672602.1"/>
</dbReference>
<dbReference type="GO" id="GO:0000384">
    <property type="term" value="F:first spliceosomal transesterification activity"/>
    <property type="evidence" value="ECO:0007669"/>
    <property type="project" value="EnsemblFungi"/>
</dbReference>
<dbReference type="OMA" id="NNDYQCE"/>
<accession>G0WHZ6</accession>
<dbReference type="GO" id="GO:0071007">
    <property type="term" value="C:U2-type catalytic step 2 spliceosome"/>
    <property type="evidence" value="ECO:0007669"/>
    <property type="project" value="EnsemblFungi"/>
</dbReference>
<dbReference type="PANTHER" id="PTHR12111">
    <property type="entry name" value="SPLICING FACTOR YJU2"/>
    <property type="match status" value="1"/>
</dbReference>
<dbReference type="OrthoDB" id="674963at2759"/>
<evidence type="ECO:0000313" key="2">
    <source>
        <dbReference type="EMBL" id="CCD27407.1"/>
    </source>
</evidence>
<dbReference type="GeneID" id="11497852"/>
<dbReference type="Proteomes" id="UP000000689">
    <property type="component" value="Chromosome 11"/>
</dbReference>
<name>G0WHZ6_NAUDC</name>
<gene>
    <name evidence="2" type="primary">NDAI0K02160</name>
    <name evidence="2" type="ordered locus">NDAI_0K02160</name>
</gene>
<keyword evidence="1" id="KW-0175">Coiled coil</keyword>
<dbReference type="InterPro" id="IPR007590">
    <property type="entry name" value="Saf4/Yju2"/>
</dbReference>
<organism evidence="2 3">
    <name type="scientific">Naumovozyma dairenensis (strain ATCC 10597 / BCRC 20456 / CBS 421 / NBRC 0211 / NRRL Y-12639)</name>
    <name type="common">Saccharomyces dairenensis</name>
    <dbReference type="NCBI Taxonomy" id="1071378"/>
    <lineage>
        <taxon>Eukaryota</taxon>
        <taxon>Fungi</taxon>
        <taxon>Dikarya</taxon>
        <taxon>Ascomycota</taxon>
        <taxon>Saccharomycotina</taxon>
        <taxon>Saccharomycetes</taxon>
        <taxon>Saccharomycetales</taxon>
        <taxon>Saccharomycetaceae</taxon>
        <taxon>Naumovozyma</taxon>
    </lineage>
</organism>
<feature type="coiled-coil region" evidence="1">
    <location>
        <begin position="154"/>
        <end position="181"/>
    </location>
</feature>
<proteinExistence type="predicted"/>
<protein>
    <recommendedName>
        <fullName evidence="4">Splicing factor YJU2</fullName>
    </recommendedName>
</protein>
<keyword evidence="3" id="KW-1185">Reference proteome</keyword>
<evidence type="ECO:0008006" key="4">
    <source>
        <dbReference type="Google" id="ProtNLM"/>
    </source>
</evidence>
<dbReference type="GO" id="GO:0030620">
    <property type="term" value="F:U2 snRNA binding"/>
    <property type="evidence" value="ECO:0007669"/>
    <property type="project" value="EnsemblFungi"/>
</dbReference>
<dbReference type="PANTHER" id="PTHR12111:SF1">
    <property type="entry name" value="SPLICING FACTOR YJU2"/>
    <property type="match status" value="1"/>
</dbReference>
<reference evidence="2 3" key="1">
    <citation type="journal article" date="2011" name="Proc. Natl. Acad. Sci. U.S.A.">
        <title>Evolutionary erosion of yeast sex chromosomes by mating-type switching accidents.</title>
        <authorList>
            <person name="Gordon J.L."/>
            <person name="Armisen D."/>
            <person name="Proux-Wera E."/>
            <person name="Oheigeartaigh S.S."/>
            <person name="Byrne K.P."/>
            <person name="Wolfe K.H."/>
        </authorList>
    </citation>
    <scope>NUCLEOTIDE SEQUENCE [LARGE SCALE GENOMIC DNA]</scope>
    <source>
        <strain evidence="3">ATCC 10597 / BCRC 20456 / CBS 421 / NBRC 0211 / NRRL Y-12639</strain>
    </source>
</reference>
<evidence type="ECO:0000256" key="1">
    <source>
        <dbReference type="SAM" id="Coils"/>
    </source>
</evidence>
<dbReference type="Pfam" id="PF04502">
    <property type="entry name" value="Saf4_Yju2"/>
    <property type="match status" value="1"/>
</dbReference>
<dbReference type="EMBL" id="HE580277">
    <property type="protein sequence ID" value="CCD27407.1"/>
    <property type="molecule type" value="Genomic_DNA"/>
</dbReference>
<sequence>MSERKAINKYYPPDYDPILAEKSMRKNAKQLKTMDKGKTTIRLMTPFSMRCLKCSEFIPKSRKFNGKKELLPERYLESVKIYRLTIRCPRCANMISFKTDPRNGDYIMEEGATKNHISTPAADAVTDHGETIDDSITRLLLQQEQEDNDKDGLKETKQDKMELLTNKLMKLQREKEDDEILTKIHASNLERFKKSKEISNNAKVVAASQSEKSLEKEVDEIFAKHKKLASKNIVTDTSDRKLIPHVSKLIQSHGKESIKFKKKNTKKLVSY</sequence>